<dbReference type="Proteomes" id="UP000003416">
    <property type="component" value="Unassembled WGS sequence"/>
</dbReference>
<dbReference type="STRING" id="763034.HMPREF9446_03201"/>
<proteinExistence type="predicted"/>
<dbReference type="InterPro" id="IPR036116">
    <property type="entry name" value="FN3_sf"/>
</dbReference>
<sequence>MLSDMKIKKYITQNLLPFFAAGWLICSTFSCTNEDIPDNMAPKLTIEEVSNALRTSAVFSGSISGETDKLKDFGFEYSTSKDFPTDQTTQVSMLESGAGTSLTIQVKGLSPSTFYYYRMYATTGATTVYSEERPFNTTSMSGPQLSELVTDSIGERYARFKFYVEDYGNEVLIECGVSYKKSDAKTFIPVASEKITEDDQYTIELTDLEPDTEYDFRAYAKNAADKDASTGSIEGYGTILKQKTAALLSANIETGVIDEGDIKITSVKMTGTINSAVGSNGAIDECGFVYSKTNALPTYNSDSKFVHPKEGINVSGEKYSYIEEITDLLQDTHYYIRAYAKNTVGGEERIAYGATREITTKRLDRPMIEFTYKADNSLDYSCTATTMTVKASIQNYDANALVEKGFIWSRSQGELSIEDAKTAGTYKAVTNGENQIVATIEGLEMASSYYIRAYAIYKSGDLTETGYTNGYTQLWTEGFNLPSLEIETSSDKLTFNSAELVGKMPNPGNTNITERGFVLSTQFSEVTLENCDKAITSDAGFITTVTGLKYQTNYYVRAYAKCELGGRTEIAYSGWNNFYTPDFDRPSFGEMKNESALNSLKVTTAITPGADGTIVARGFCAISTESTSDPTVDDLKVEEAVTPASESSYTLEIKDLSFNASYKVRAYAIVQIGDEKIVCYNGTYWMNTQNLSISTSNTPTDTKCEVQATVHSEVDLSNAEYGFVWSDNSETGPEEATGKLKCTNIDAERKFSGTIEGLTGGKTYNLWVYVTIDGKDNYIGRWEFTTKRIPGQGDNVSPDQK</sequence>
<dbReference type="PROSITE" id="PS51257">
    <property type="entry name" value="PROKAR_LIPOPROTEIN"/>
    <property type="match status" value="1"/>
</dbReference>
<keyword evidence="2" id="KW-1185">Reference proteome</keyword>
<dbReference type="eggNOG" id="COG3656">
    <property type="taxonomic scope" value="Bacteria"/>
</dbReference>
<dbReference type="InterPro" id="IPR013783">
    <property type="entry name" value="Ig-like_fold"/>
</dbReference>
<gene>
    <name evidence="1" type="ORF">HMPREF9446_03201</name>
</gene>
<dbReference type="InterPro" id="IPR003961">
    <property type="entry name" value="FN3_dom"/>
</dbReference>
<evidence type="ECO:0000313" key="1">
    <source>
        <dbReference type="EMBL" id="EGF51993.1"/>
    </source>
</evidence>
<dbReference type="AlphaFoldDB" id="F3PWR4"/>
<dbReference type="SUPFAM" id="SSF49265">
    <property type="entry name" value="Fibronectin type III"/>
    <property type="match status" value="1"/>
</dbReference>
<reference evidence="1 2" key="1">
    <citation type="submission" date="2011-02" db="EMBL/GenBank/DDBJ databases">
        <authorList>
            <person name="Weinstock G."/>
            <person name="Sodergren E."/>
            <person name="Clifton S."/>
            <person name="Fulton L."/>
            <person name="Fulton B."/>
            <person name="Courtney L."/>
            <person name="Fronick C."/>
            <person name="Harrison M."/>
            <person name="Strong C."/>
            <person name="Farmer C."/>
            <person name="Delahaunty K."/>
            <person name="Markovic C."/>
            <person name="Hall O."/>
            <person name="Minx P."/>
            <person name="Tomlinson C."/>
            <person name="Mitreva M."/>
            <person name="Hou S."/>
            <person name="Chen J."/>
            <person name="Wollam A."/>
            <person name="Pepin K.H."/>
            <person name="Johnson M."/>
            <person name="Bhonagiri V."/>
            <person name="Zhang X."/>
            <person name="Suruliraj S."/>
            <person name="Warren W."/>
            <person name="Chinwalla A."/>
            <person name="Mardis E.R."/>
            <person name="Wilson R.K."/>
        </authorList>
    </citation>
    <scope>NUCLEOTIDE SEQUENCE [LARGE SCALE GENOMIC DNA]</scope>
    <source>
        <strain evidence="1 2">YIT 12057</strain>
    </source>
</reference>
<dbReference type="HOGENOM" id="CLU_020009_0_0_10"/>
<organism evidence="1 2">
    <name type="scientific">Bacteroides fluxus YIT 12057</name>
    <dbReference type="NCBI Taxonomy" id="763034"/>
    <lineage>
        <taxon>Bacteria</taxon>
        <taxon>Pseudomonadati</taxon>
        <taxon>Bacteroidota</taxon>
        <taxon>Bacteroidia</taxon>
        <taxon>Bacteroidales</taxon>
        <taxon>Bacteroidaceae</taxon>
        <taxon>Bacteroides</taxon>
    </lineage>
</organism>
<dbReference type="CDD" id="cd00063">
    <property type="entry name" value="FN3"/>
    <property type="match status" value="1"/>
</dbReference>
<protein>
    <submittedName>
        <fullName evidence="1">Fibronectin type III domain protein</fullName>
    </submittedName>
</protein>
<dbReference type="Gene3D" id="2.60.40.10">
    <property type="entry name" value="Immunoglobulins"/>
    <property type="match status" value="1"/>
</dbReference>
<name>F3PWR4_9BACE</name>
<accession>F3PWR4</accession>
<dbReference type="EMBL" id="AFBN01000096">
    <property type="protein sequence ID" value="EGF51993.1"/>
    <property type="molecule type" value="Genomic_DNA"/>
</dbReference>
<evidence type="ECO:0000313" key="2">
    <source>
        <dbReference type="Proteomes" id="UP000003416"/>
    </source>
</evidence>
<comment type="caution">
    <text evidence="1">The sequence shown here is derived from an EMBL/GenBank/DDBJ whole genome shotgun (WGS) entry which is preliminary data.</text>
</comment>